<dbReference type="EMBL" id="LGFG01000018">
    <property type="protein sequence ID" value="KUK23522.1"/>
    <property type="molecule type" value="Genomic_DNA"/>
</dbReference>
<dbReference type="SMART" id="SM00941">
    <property type="entry name" value="PYNP_C"/>
    <property type="match status" value="1"/>
</dbReference>
<dbReference type="PANTHER" id="PTHR10515">
    <property type="entry name" value="THYMIDINE PHOSPHORYLASE"/>
    <property type="match status" value="1"/>
</dbReference>
<dbReference type="SUPFAM" id="SSF54680">
    <property type="entry name" value="Pyrimidine nucleoside phosphorylase C-terminal domain"/>
    <property type="match status" value="1"/>
</dbReference>
<dbReference type="AlphaFoldDB" id="A0A101ERW6"/>
<dbReference type="Gene3D" id="3.90.1170.30">
    <property type="entry name" value="Pyrimidine nucleoside phosphorylase-like, C-terminal domain"/>
    <property type="match status" value="1"/>
</dbReference>
<dbReference type="OMA" id="VWGGATN"/>
<dbReference type="GO" id="GO:0009032">
    <property type="term" value="F:thymidine phosphorylase activity"/>
    <property type="evidence" value="ECO:0007669"/>
    <property type="project" value="TreeGrafter"/>
</dbReference>
<evidence type="ECO:0000256" key="2">
    <source>
        <dbReference type="ARBA" id="ARBA00011738"/>
    </source>
</evidence>
<gene>
    <name evidence="6" type="ORF">XD57_0374</name>
</gene>
<reference evidence="6 7" key="1">
    <citation type="journal article" date="2015" name="MBio">
        <title>Genome-Resolved Metagenomic Analysis Reveals Roles for Candidate Phyla and Other Microbial Community Members in Biogeochemical Transformations in Oil Reservoirs.</title>
        <authorList>
            <person name="Hu P."/>
            <person name="Tom L."/>
            <person name="Singh A."/>
            <person name="Thomas B.C."/>
            <person name="Baker B.J."/>
            <person name="Piceno Y.M."/>
            <person name="Andersen G.L."/>
            <person name="Banfield J.F."/>
        </authorList>
    </citation>
    <scope>NUCLEOTIDE SEQUENCE [LARGE SCALE GENOMIC DNA]</scope>
    <source>
        <strain evidence="6">46_26</strain>
    </source>
</reference>
<dbReference type="Gene3D" id="1.20.970.10">
    <property type="entry name" value="Transferase, Pyrimidine Nucleoside Phosphorylase, Chain C"/>
    <property type="match status" value="1"/>
</dbReference>
<proteinExistence type="inferred from homology"/>
<dbReference type="NCBIfam" id="NF004747">
    <property type="entry name" value="PRK06078.1"/>
    <property type="match status" value="1"/>
</dbReference>
<dbReference type="PROSITE" id="PS00647">
    <property type="entry name" value="THYMID_PHOSPHORYLASE"/>
    <property type="match status" value="1"/>
</dbReference>
<dbReference type="GO" id="GO:0005829">
    <property type="term" value="C:cytosol"/>
    <property type="evidence" value="ECO:0007669"/>
    <property type="project" value="TreeGrafter"/>
</dbReference>
<dbReference type="GO" id="GO:0006206">
    <property type="term" value="P:pyrimidine nucleobase metabolic process"/>
    <property type="evidence" value="ECO:0007669"/>
    <property type="project" value="InterPro"/>
</dbReference>
<dbReference type="InterPro" id="IPR017459">
    <property type="entry name" value="Glycosyl_Trfase_fam3_N_dom"/>
</dbReference>
<comment type="caution">
    <text evidence="6">The sequence shown here is derived from an EMBL/GenBank/DDBJ whole genome shotgun (WGS) entry which is preliminary data.</text>
</comment>
<protein>
    <submittedName>
        <fullName evidence="6">Pyrimidine-nucleoside phosphorylase</fullName>
    </submittedName>
</protein>
<dbReference type="Proteomes" id="UP000058636">
    <property type="component" value="Unassembled WGS sequence"/>
</dbReference>
<keyword evidence="4" id="KW-0808">Transferase</keyword>
<dbReference type="GO" id="GO:0006213">
    <property type="term" value="P:pyrimidine nucleoside metabolic process"/>
    <property type="evidence" value="ECO:0007669"/>
    <property type="project" value="InterPro"/>
</dbReference>
<dbReference type="NCBIfam" id="TIGR02644">
    <property type="entry name" value="Y_phosphoryl"/>
    <property type="match status" value="1"/>
</dbReference>
<dbReference type="Pfam" id="PF00591">
    <property type="entry name" value="Glycos_transf_3"/>
    <property type="match status" value="1"/>
</dbReference>
<evidence type="ECO:0000256" key="3">
    <source>
        <dbReference type="ARBA" id="ARBA00022676"/>
    </source>
</evidence>
<evidence type="ECO:0000256" key="1">
    <source>
        <dbReference type="ARBA" id="ARBA00006915"/>
    </source>
</evidence>
<dbReference type="InterPro" id="IPR000312">
    <property type="entry name" value="Glycosyl_Trfase_fam3"/>
</dbReference>
<dbReference type="Pfam" id="PF02885">
    <property type="entry name" value="Glycos_trans_3N"/>
    <property type="match status" value="1"/>
</dbReference>
<name>A0A101ERW6_9THEM</name>
<evidence type="ECO:0000313" key="7">
    <source>
        <dbReference type="Proteomes" id="UP000058636"/>
    </source>
</evidence>
<dbReference type="SUPFAM" id="SSF52418">
    <property type="entry name" value="Nucleoside phosphorylase/phosphoribosyltransferase catalytic domain"/>
    <property type="match status" value="1"/>
</dbReference>
<dbReference type="InterPro" id="IPR036566">
    <property type="entry name" value="PYNP-like_C_sf"/>
</dbReference>
<dbReference type="InterPro" id="IPR036320">
    <property type="entry name" value="Glycosyl_Trfase_fam3_N_dom_sf"/>
</dbReference>
<accession>A0A101ERW6</accession>
<dbReference type="InterPro" id="IPR035902">
    <property type="entry name" value="Nuc_phospho_transferase"/>
</dbReference>
<dbReference type="PIRSF" id="PIRSF000478">
    <property type="entry name" value="TP_PyNP"/>
    <property type="match status" value="1"/>
</dbReference>
<sequence>MRAYDVILKKRNGEKLSREEIEFMVGGYVKGEIPDYQMAAFLMAVYFRHLDEEETYYFTETMMRSGEVLDLSEIPGPKVDKHSTGGVGDKTTLVVAPLVASAGVPVAKMSGRALGHTGGTIDKLESIPGFRTELSLEEFIDNVKKYGIAIVGQTGNLVPADKKIYALRDATATVDEISLIASSIMSKKLAGGSDAFVLDVKFGTGAFMKGFEDARKLALLMLKIAQQHGKKAAAVLSNMDQPLGSAVGNSLEVIEAIETLKGNGPEDLKDLSITLGALMLELAGVADFDDGKKILQTKLETGEALEKFRILVKAQGGDERVVDDPWKVLPVAEQVVEFSAEREGYVSKIDAEKVGIASMVLGAGRKKKEDRIDHRVGIIVEKKIGDSVKKGETIAKLFVSDRSDVENALKLLKEAYVISDSPSKPPRVVEEVIK</sequence>
<dbReference type="FunFam" id="3.40.1030.10:FF:000003">
    <property type="entry name" value="Pyrimidine-nucleoside phosphorylase"/>
    <property type="match status" value="1"/>
</dbReference>
<comment type="subunit">
    <text evidence="2">Homodimer.</text>
</comment>
<evidence type="ECO:0000313" key="6">
    <source>
        <dbReference type="EMBL" id="KUK23522.1"/>
    </source>
</evidence>
<dbReference type="GO" id="GO:0004645">
    <property type="term" value="F:1,4-alpha-oligoglucan phosphorylase activity"/>
    <property type="evidence" value="ECO:0007669"/>
    <property type="project" value="InterPro"/>
</dbReference>
<dbReference type="Gene3D" id="3.40.1030.10">
    <property type="entry name" value="Nucleoside phosphorylase/phosphoribosyltransferase catalytic domain"/>
    <property type="match status" value="1"/>
</dbReference>
<keyword evidence="3" id="KW-0328">Glycosyltransferase</keyword>
<dbReference type="Pfam" id="PF07831">
    <property type="entry name" value="PYNP_C"/>
    <property type="match status" value="1"/>
</dbReference>
<dbReference type="InterPro" id="IPR018090">
    <property type="entry name" value="Pyrmidine_PPas_bac/euk"/>
</dbReference>
<dbReference type="PATRIC" id="fig|93930.3.peg.1157"/>
<dbReference type="NCBIfam" id="NF004490">
    <property type="entry name" value="PRK05820.1"/>
    <property type="match status" value="1"/>
</dbReference>
<dbReference type="InterPro" id="IPR013102">
    <property type="entry name" value="PYNP_C"/>
</dbReference>
<evidence type="ECO:0000259" key="5">
    <source>
        <dbReference type="SMART" id="SM00941"/>
    </source>
</evidence>
<dbReference type="InterPro" id="IPR000053">
    <property type="entry name" value="Thymidine/pyrmidine_PPase"/>
</dbReference>
<organism evidence="6 7">
    <name type="scientific">Thermotoga petrophila</name>
    <dbReference type="NCBI Taxonomy" id="93929"/>
    <lineage>
        <taxon>Bacteria</taxon>
        <taxon>Thermotogati</taxon>
        <taxon>Thermotogota</taxon>
        <taxon>Thermotogae</taxon>
        <taxon>Thermotogales</taxon>
        <taxon>Thermotogaceae</taxon>
        <taxon>Thermotoga</taxon>
    </lineage>
</organism>
<dbReference type="PANTHER" id="PTHR10515:SF0">
    <property type="entry name" value="THYMIDINE PHOSPHORYLASE"/>
    <property type="match status" value="1"/>
</dbReference>
<dbReference type="InterPro" id="IPR017872">
    <property type="entry name" value="Pyrmidine_PPase_CS"/>
</dbReference>
<dbReference type="SUPFAM" id="SSF47648">
    <property type="entry name" value="Nucleoside phosphorylase/phosphoribosyltransferase N-terminal domain"/>
    <property type="match status" value="1"/>
</dbReference>
<evidence type="ECO:0000256" key="4">
    <source>
        <dbReference type="ARBA" id="ARBA00022679"/>
    </source>
</evidence>
<comment type="similarity">
    <text evidence="1">Belongs to the thymidine/pyrimidine-nucleoside phosphorylase family.</text>
</comment>
<feature type="domain" description="Pyrimidine nucleoside phosphorylase C-terminal" evidence="5">
    <location>
        <begin position="345"/>
        <end position="419"/>
    </location>
</feature>